<keyword evidence="2" id="KW-1185">Reference proteome</keyword>
<comment type="caution">
    <text evidence="1">The sequence shown here is derived from an EMBL/GenBank/DDBJ whole genome shotgun (WGS) entry which is preliminary data.</text>
</comment>
<dbReference type="Pfam" id="PF10094">
    <property type="entry name" value="DUF2332"/>
    <property type="match status" value="2"/>
</dbReference>
<protein>
    <submittedName>
        <fullName evidence="1">DUF2332 domain-containing protein</fullName>
    </submittedName>
</protein>
<dbReference type="EMBL" id="JACKXE010000001">
    <property type="protein sequence ID" value="MBB6628044.1"/>
    <property type="molecule type" value="Genomic_DNA"/>
</dbReference>
<accession>A0A7X0RGT3</accession>
<name>A0A7X0RGT3_9ACTN</name>
<dbReference type="Proteomes" id="UP000523955">
    <property type="component" value="Unassembled WGS sequence"/>
</dbReference>
<organism evidence="1 2">
    <name type="scientific">Nocardioides luti</name>
    <dbReference type="NCBI Taxonomy" id="2761101"/>
    <lineage>
        <taxon>Bacteria</taxon>
        <taxon>Bacillati</taxon>
        <taxon>Actinomycetota</taxon>
        <taxon>Actinomycetes</taxon>
        <taxon>Propionibacteriales</taxon>
        <taxon>Nocardioidaceae</taxon>
        <taxon>Nocardioides</taxon>
    </lineage>
</organism>
<dbReference type="InterPro" id="IPR011200">
    <property type="entry name" value="UCP012608"/>
</dbReference>
<evidence type="ECO:0000313" key="2">
    <source>
        <dbReference type="Proteomes" id="UP000523955"/>
    </source>
</evidence>
<gene>
    <name evidence="1" type="ORF">H5V45_12015</name>
</gene>
<dbReference type="RefSeq" id="WP_185253136.1">
    <property type="nucleotide sequence ID" value="NZ_JACKXE010000001.1"/>
</dbReference>
<dbReference type="AlphaFoldDB" id="A0A7X0RGT3"/>
<evidence type="ECO:0000313" key="1">
    <source>
        <dbReference type="EMBL" id="MBB6628044.1"/>
    </source>
</evidence>
<reference evidence="1 2" key="1">
    <citation type="submission" date="2020-08" db="EMBL/GenBank/DDBJ databases">
        <authorList>
            <person name="Seo M.-J."/>
        </authorList>
    </citation>
    <scope>NUCLEOTIDE SEQUENCE [LARGE SCALE GENOMIC DNA]</scope>
    <source>
        <strain evidence="1 2">KIGAM211</strain>
    </source>
</reference>
<proteinExistence type="predicted"/>
<sequence>MELWTGVVEQYAEFADYARGDSPCFEAWARGVADDPEVVAWIATLPEIKQQPNLVFAAARWHGVAAPAAYAVLREALLADGAGEPGEPGDPGGIGPIRSTILARATQTNEVGRLATLVPAFAQLGGGVPLSLLEVGASAGLCLYPDRWSYAWSAGPAGSDVVEVGAPGAAGPLRAEVDGPVPFPTAPPAVAWRGGVDLNPLDVRDPDDTGWLETLVWPEHDDRRALLREAVGVAAADPPELVRGDLLEELPGLVERASEHGPVVVFHSAVIAYLEPDDRRRFAAMMRDLVAAGRCHWVSNEGRSVLPEVSATWPQEAPSGRFVLGVDGQAVAWTHGHGRSMTWLRG</sequence>